<proteinExistence type="predicted"/>
<evidence type="ECO:0000256" key="1">
    <source>
        <dbReference type="SAM" id="MobiDB-lite"/>
    </source>
</evidence>
<feature type="region of interest" description="Disordered" evidence="1">
    <location>
        <begin position="1"/>
        <end position="30"/>
    </location>
</feature>
<gene>
    <name evidence="2" type="ORF">ERJ67_07675</name>
</gene>
<dbReference type="AlphaFoldDB" id="A0A524RMD6"/>
<name>A0A524RMD6_9CHRO</name>
<sequence>MPLHSSHSGTGRHAAPLAEAGTSVRAPDPLNQPLPALLSIPCRPCRPSAPAAPWSDWSTISTTQSLLTL</sequence>
<reference evidence="2 3" key="1">
    <citation type="journal article" date="2019" name="mSystems">
        <title>Life at home and on the roam: Genomic adaptions reflect the dual lifestyle of an intracellular, facultative symbiont.</title>
        <authorList>
            <person name="Burgsdorf I."/>
        </authorList>
    </citation>
    <scope>NUCLEOTIDE SEQUENCE [LARGE SCALE GENOMIC DNA]</scope>
    <source>
        <strain evidence="2">277cV</strain>
    </source>
</reference>
<evidence type="ECO:0000313" key="2">
    <source>
        <dbReference type="EMBL" id="TGG91616.1"/>
    </source>
</evidence>
<comment type="caution">
    <text evidence="2">The sequence shown here is derived from an EMBL/GenBank/DDBJ whole genome shotgun (WGS) entry which is preliminary data.</text>
</comment>
<accession>A0A524RMD6</accession>
<dbReference type="EMBL" id="SRMO01000072">
    <property type="protein sequence ID" value="TGG91616.1"/>
    <property type="molecule type" value="Genomic_DNA"/>
</dbReference>
<evidence type="ECO:0000313" key="3">
    <source>
        <dbReference type="Proteomes" id="UP000317990"/>
    </source>
</evidence>
<protein>
    <submittedName>
        <fullName evidence="2">Uncharacterized protein</fullName>
    </submittedName>
</protein>
<organism evidence="2 3">
    <name type="scientific">Aphanocapsa feldmannii 277cV</name>
    <dbReference type="NCBI Taxonomy" id="2507553"/>
    <lineage>
        <taxon>Bacteria</taxon>
        <taxon>Bacillati</taxon>
        <taxon>Cyanobacteriota</taxon>
        <taxon>Cyanophyceae</taxon>
        <taxon>Oscillatoriophycideae</taxon>
        <taxon>Chroococcales</taxon>
        <taxon>Microcystaceae</taxon>
        <taxon>Aphanocapsa</taxon>
    </lineage>
</organism>
<dbReference type="Proteomes" id="UP000317990">
    <property type="component" value="Unassembled WGS sequence"/>
</dbReference>